<dbReference type="Gene3D" id="3.40.30.10">
    <property type="entry name" value="Glutaredoxin"/>
    <property type="match status" value="1"/>
</dbReference>
<keyword evidence="3" id="KW-0285">Flavoprotein</keyword>
<dbReference type="Gene3D" id="3.50.50.60">
    <property type="entry name" value="FAD/NAD(P)-binding domain"/>
    <property type="match status" value="1"/>
</dbReference>
<comment type="cofactor">
    <cofactor evidence="1">
        <name>FAD</name>
        <dbReference type="ChEBI" id="CHEBI:57692"/>
    </cofactor>
</comment>
<dbReference type="PRINTS" id="PR00411">
    <property type="entry name" value="PNDRDTASEI"/>
</dbReference>
<evidence type="ECO:0000256" key="6">
    <source>
        <dbReference type="ARBA" id="ARBA00023157"/>
    </source>
</evidence>
<dbReference type="GO" id="GO:0005829">
    <property type="term" value="C:cytosol"/>
    <property type="evidence" value="ECO:0007669"/>
    <property type="project" value="TreeGrafter"/>
</dbReference>
<dbReference type="GO" id="GO:0034599">
    <property type="term" value="P:cellular response to oxidative stress"/>
    <property type="evidence" value="ECO:0007669"/>
    <property type="project" value="TreeGrafter"/>
</dbReference>
<comment type="similarity">
    <text evidence="2">Belongs to the class-I pyridine nucleotide-disulfide oxidoreductase family.</text>
</comment>
<evidence type="ECO:0000256" key="4">
    <source>
        <dbReference type="ARBA" id="ARBA00022827"/>
    </source>
</evidence>
<reference evidence="10" key="1">
    <citation type="submission" date="2023-03" db="EMBL/GenBank/DDBJ databases">
        <authorList>
            <person name="Steffen K."/>
            <person name="Cardenas P."/>
        </authorList>
    </citation>
    <scope>NUCLEOTIDE SEQUENCE</scope>
</reference>
<evidence type="ECO:0000313" key="11">
    <source>
        <dbReference type="Proteomes" id="UP001174909"/>
    </source>
</evidence>
<dbReference type="PROSITE" id="PS00076">
    <property type="entry name" value="PYRIDINE_REDOX_1"/>
    <property type="match status" value="1"/>
</dbReference>
<proteinExistence type="inferred from homology"/>
<evidence type="ECO:0000256" key="7">
    <source>
        <dbReference type="ARBA" id="ARBA00023284"/>
    </source>
</evidence>
<protein>
    <submittedName>
        <fullName evidence="10">Thioredoxin reductase 3</fullName>
    </submittedName>
</protein>
<dbReference type="PROSITE" id="PS51354">
    <property type="entry name" value="GLUTAREDOXIN_2"/>
    <property type="match status" value="1"/>
</dbReference>
<evidence type="ECO:0000256" key="1">
    <source>
        <dbReference type="ARBA" id="ARBA00001974"/>
    </source>
</evidence>
<dbReference type="SUPFAM" id="SSF52833">
    <property type="entry name" value="Thioredoxin-like"/>
    <property type="match status" value="1"/>
</dbReference>
<dbReference type="GO" id="GO:0050660">
    <property type="term" value="F:flavin adenine dinucleotide binding"/>
    <property type="evidence" value="ECO:0007669"/>
    <property type="project" value="InterPro"/>
</dbReference>
<dbReference type="Pfam" id="PF07992">
    <property type="entry name" value="Pyr_redox_2"/>
    <property type="match status" value="1"/>
</dbReference>
<dbReference type="InterPro" id="IPR023753">
    <property type="entry name" value="FAD/NAD-binding_dom"/>
</dbReference>
<sequence>MCDRQERRRISSHKTKRSREAGDADRPGKRRTMAEDLRAKIEEQIRSTHVLMYCKTTCPFCARVGSYTGFLPPDSLSHCSPSGQEVVFGPLCDATCVCVDELDKNEPGLMSKYLDVLNDITGQKTVPNVFINGKHLGGCKDVIAIHSRGDLARTLVSSQMERDNMSSAPHSYDYDIIVIGGGSGGLSCAKAAGALGAKVACLDFVKPSPIGTKWGLGGTCVNVGCIPKKLMHQAALLGHALEDSRHYGWEVPEGVGHKWEKMVENIQAHISSLNWGYRTALRKKSVKYLNALAEFVDPHTIKHVNSRGVEGKISGARIVIATGKTHLYYIVLTTSP</sequence>
<evidence type="ECO:0000256" key="3">
    <source>
        <dbReference type="ARBA" id="ARBA00022630"/>
    </source>
</evidence>
<dbReference type="AlphaFoldDB" id="A0AA35RC67"/>
<evidence type="ECO:0000256" key="5">
    <source>
        <dbReference type="ARBA" id="ARBA00023002"/>
    </source>
</evidence>
<dbReference type="Proteomes" id="UP001174909">
    <property type="component" value="Unassembled WGS sequence"/>
</dbReference>
<dbReference type="FunFam" id="3.50.50.60:FF:000200">
    <property type="entry name" value="Thioredoxin reductase 2, mitochondrial"/>
    <property type="match status" value="1"/>
</dbReference>
<comment type="caution">
    <text evidence="10">The sequence shown here is derived from an EMBL/GenBank/DDBJ whole genome shotgun (WGS) entry which is preliminary data.</text>
</comment>
<evidence type="ECO:0000256" key="8">
    <source>
        <dbReference type="SAM" id="MobiDB-lite"/>
    </source>
</evidence>
<dbReference type="PANTHER" id="PTHR42737">
    <property type="entry name" value="GLUTATHIONE REDUCTASE"/>
    <property type="match status" value="1"/>
</dbReference>
<evidence type="ECO:0000313" key="10">
    <source>
        <dbReference type="EMBL" id="CAI8008765.1"/>
    </source>
</evidence>
<evidence type="ECO:0000259" key="9">
    <source>
        <dbReference type="Pfam" id="PF07992"/>
    </source>
</evidence>
<dbReference type="GO" id="GO:0045454">
    <property type="term" value="P:cell redox homeostasis"/>
    <property type="evidence" value="ECO:0007669"/>
    <property type="project" value="InterPro"/>
</dbReference>
<dbReference type="InterPro" id="IPR036188">
    <property type="entry name" value="FAD/NAD-bd_sf"/>
</dbReference>
<dbReference type="InterPro" id="IPR012999">
    <property type="entry name" value="Pyr_OxRdtase_I_AS"/>
</dbReference>
<keyword evidence="4" id="KW-0274">FAD</keyword>
<feature type="region of interest" description="Disordered" evidence="8">
    <location>
        <begin position="1"/>
        <end position="32"/>
    </location>
</feature>
<dbReference type="InterPro" id="IPR036249">
    <property type="entry name" value="Thioredoxin-like_sf"/>
</dbReference>
<keyword evidence="7" id="KW-0676">Redox-active center</keyword>
<feature type="compositionally biased region" description="Basic and acidic residues" evidence="8">
    <location>
        <begin position="18"/>
        <end position="32"/>
    </location>
</feature>
<evidence type="ECO:0000256" key="2">
    <source>
        <dbReference type="ARBA" id="ARBA00007532"/>
    </source>
</evidence>
<feature type="domain" description="FAD/NAD(P)-binding" evidence="9">
    <location>
        <begin position="174"/>
        <end position="324"/>
    </location>
</feature>
<dbReference type="GO" id="GO:0005739">
    <property type="term" value="C:mitochondrion"/>
    <property type="evidence" value="ECO:0007669"/>
    <property type="project" value="TreeGrafter"/>
</dbReference>
<dbReference type="SUPFAM" id="SSF51905">
    <property type="entry name" value="FAD/NAD(P)-binding domain"/>
    <property type="match status" value="1"/>
</dbReference>
<dbReference type="GO" id="GO:0004362">
    <property type="term" value="F:glutathione-disulfide reductase (NADPH) activity"/>
    <property type="evidence" value="ECO:0007669"/>
    <property type="project" value="TreeGrafter"/>
</dbReference>
<name>A0AA35RC67_GEOBA</name>
<keyword evidence="5" id="KW-0560">Oxidoreductase</keyword>
<keyword evidence="11" id="KW-1185">Reference proteome</keyword>
<dbReference type="GO" id="GO:0006749">
    <property type="term" value="P:glutathione metabolic process"/>
    <property type="evidence" value="ECO:0007669"/>
    <property type="project" value="TreeGrafter"/>
</dbReference>
<organism evidence="10 11">
    <name type="scientific">Geodia barretti</name>
    <name type="common">Barrett's horny sponge</name>
    <dbReference type="NCBI Taxonomy" id="519541"/>
    <lineage>
        <taxon>Eukaryota</taxon>
        <taxon>Metazoa</taxon>
        <taxon>Porifera</taxon>
        <taxon>Demospongiae</taxon>
        <taxon>Heteroscleromorpha</taxon>
        <taxon>Tetractinellida</taxon>
        <taxon>Astrophorina</taxon>
        <taxon>Geodiidae</taxon>
        <taxon>Geodia</taxon>
    </lineage>
</organism>
<dbReference type="PANTHER" id="PTHR42737:SF8">
    <property type="entry name" value="THIOREDOXIN-DISULFIDE REDUCTASE"/>
    <property type="match status" value="1"/>
</dbReference>
<dbReference type="InterPro" id="IPR046952">
    <property type="entry name" value="GSHR/TRXR-like"/>
</dbReference>
<dbReference type="EMBL" id="CASHTH010000891">
    <property type="protein sequence ID" value="CAI8008765.1"/>
    <property type="molecule type" value="Genomic_DNA"/>
</dbReference>
<gene>
    <name evidence="10" type="ORF">GBAR_LOCUS5971</name>
</gene>
<accession>A0AA35RC67</accession>
<keyword evidence="6" id="KW-1015">Disulfide bond</keyword>